<dbReference type="EMBL" id="JACCHT010000002">
    <property type="protein sequence ID" value="NYT28450.1"/>
    <property type="molecule type" value="Genomic_DNA"/>
</dbReference>
<protein>
    <recommendedName>
        <fullName evidence="3">MBL fold metallo-hydrolase</fullName>
    </recommendedName>
</protein>
<accession>A0A853F8I3</accession>
<dbReference type="AlphaFoldDB" id="A0A853F8I3"/>
<sequence>MKEKIFNFLWQKNIKDKFEDTAPVFPNKTFKTSYQLPIKDKQITLLYTGGGHTKGDIFVILKKQGIVFTGDIIFSQRLLGVQPNGGLHWIKTLAYLRDNIKPHIVIPGHGAVTNLKTALHDTYDYLLMLKNGVIEGFNNDAFDAFEAIQELDQSEFSYLKNYSNLSFRSKNALHMAQEIEALSQLKNN</sequence>
<dbReference type="Gene3D" id="3.60.15.10">
    <property type="entry name" value="Ribonuclease Z/Hydroxyacylglutathione hydrolase-like"/>
    <property type="match status" value="1"/>
</dbReference>
<name>A0A853F8I3_9GAMM</name>
<evidence type="ECO:0000313" key="1">
    <source>
        <dbReference type="EMBL" id="NYT28450.1"/>
    </source>
</evidence>
<evidence type="ECO:0008006" key="3">
    <source>
        <dbReference type="Google" id="ProtNLM"/>
    </source>
</evidence>
<dbReference type="SUPFAM" id="SSF56281">
    <property type="entry name" value="Metallo-hydrolase/oxidoreductase"/>
    <property type="match status" value="1"/>
</dbReference>
<proteinExistence type="predicted"/>
<organism evidence="1 2">
    <name type="scientific">Candidatus Thiodubiliella endoseptemdiera</name>
    <dbReference type="NCBI Taxonomy" id="2738886"/>
    <lineage>
        <taxon>Bacteria</taxon>
        <taxon>Pseudomonadati</taxon>
        <taxon>Pseudomonadota</taxon>
        <taxon>Gammaproteobacteria</taxon>
        <taxon>Candidatus Pseudothioglobaceae</taxon>
        <taxon>Candidatus Thiodubiliella</taxon>
    </lineage>
</organism>
<comment type="caution">
    <text evidence="1">The sequence shown here is derived from an EMBL/GenBank/DDBJ whole genome shotgun (WGS) entry which is preliminary data.</text>
</comment>
<evidence type="ECO:0000313" key="2">
    <source>
        <dbReference type="Proteomes" id="UP000568751"/>
    </source>
</evidence>
<dbReference type="InterPro" id="IPR036866">
    <property type="entry name" value="RibonucZ/Hydroxyglut_hydro"/>
</dbReference>
<dbReference type="Proteomes" id="UP000568751">
    <property type="component" value="Unassembled WGS sequence"/>
</dbReference>
<reference evidence="1 2" key="1">
    <citation type="submission" date="2020-05" db="EMBL/GenBank/DDBJ databases">
        <title>Horizontal transmission and recombination maintain forever young bacterial symbiont genomes.</title>
        <authorList>
            <person name="Russell S.L."/>
            <person name="Pepper-Tunick E."/>
            <person name="Svedberg J."/>
            <person name="Byrne A."/>
            <person name="Ruelas Castillo J."/>
            <person name="Vollmers C."/>
            <person name="Beinart R.A."/>
            <person name="Corbett-Detig R."/>
        </authorList>
    </citation>
    <scope>NUCLEOTIDE SEQUENCE [LARGE SCALE GENOMIC DNA]</scope>
    <source>
        <strain evidence="1">455</strain>
    </source>
</reference>
<gene>
    <name evidence="1" type="ORF">H0A76_11650</name>
</gene>